<dbReference type="GO" id="GO:0009507">
    <property type="term" value="C:chloroplast"/>
    <property type="evidence" value="ECO:0007669"/>
    <property type="project" value="TreeGrafter"/>
</dbReference>
<dbReference type="PANTHER" id="PTHR45288">
    <property type="entry name" value="THIOREDOXIN FAMILY PROTEIN"/>
    <property type="match status" value="1"/>
</dbReference>
<dbReference type="CDD" id="cd03041">
    <property type="entry name" value="GST_N_2GST_N"/>
    <property type="match status" value="2"/>
</dbReference>
<feature type="domain" description="GST N-terminal" evidence="1">
    <location>
        <begin position="226"/>
        <end position="307"/>
    </location>
</feature>
<dbReference type="PROSITE" id="PS51354">
    <property type="entry name" value="GLUTAREDOXIN_2"/>
    <property type="match status" value="2"/>
</dbReference>
<name>A0AAV9I9G0_9RHOD</name>
<dbReference type="Gene3D" id="3.40.30.10">
    <property type="entry name" value="Glutaredoxin"/>
    <property type="match status" value="2"/>
</dbReference>
<accession>A0AAV9I9G0</accession>
<dbReference type="PROSITE" id="PS00195">
    <property type="entry name" value="GLUTAREDOXIN_1"/>
    <property type="match status" value="1"/>
</dbReference>
<dbReference type="PANTHER" id="PTHR45288:SF2">
    <property type="entry name" value="THIOREDOXIN FAMILY PROTEIN"/>
    <property type="match status" value="1"/>
</dbReference>
<dbReference type="EMBL" id="JANCYU010000020">
    <property type="protein sequence ID" value="KAK4523921.1"/>
    <property type="molecule type" value="Genomic_DNA"/>
</dbReference>
<dbReference type="InterPro" id="IPR011767">
    <property type="entry name" value="GLR_AS"/>
</dbReference>
<organism evidence="2 3">
    <name type="scientific">Galdieria yellowstonensis</name>
    <dbReference type="NCBI Taxonomy" id="3028027"/>
    <lineage>
        <taxon>Eukaryota</taxon>
        <taxon>Rhodophyta</taxon>
        <taxon>Bangiophyceae</taxon>
        <taxon>Galdieriales</taxon>
        <taxon>Galdieriaceae</taxon>
        <taxon>Galdieria</taxon>
    </lineage>
</organism>
<evidence type="ECO:0000313" key="2">
    <source>
        <dbReference type="EMBL" id="KAK4523921.1"/>
    </source>
</evidence>
<dbReference type="InterPro" id="IPR040079">
    <property type="entry name" value="Glutathione_S-Trfase"/>
</dbReference>
<evidence type="ECO:0000259" key="1">
    <source>
        <dbReference type="PROSITE" id="PS50404"/>
    </source>
</evidence>
<dbReference type="AlphaFoldDB" id="A0AAV9I9G0"/>
<dbReference type="SFLD" id="SFLDG01181">
    <property type="entry name" value="SUF2"/>
    <property type="match status" value="1"/>
</dbReference>
<protein>
    <recommendedName>
        <fullName evidence="1">GST N-terminal domain-containing protein</fullName>
    </recommendedName>
</protein>
<dbReference type="SFLD" id="SFLDG01202">
    <property type="entry name" value="SUF2.2"/>
    <property type="match status" value="1"/>
</dbReference>
<dbReference type="SUPFAM" id="SSF52833">
    <property type="entry name" value="Thioredoxin-like"/>
    <property type="match status" value="2"/>
</dbReference>
<dbReference type="Pfam" id="PF13417">
    <property type="entry name" value="GST_N_3"/>
    <property type="match status" value="2"/>
</dbReference>
<evidence type="ECO:0000313" key="3">
    <source>
        <dbReference type="Proteomes" id="UP001300502"/>
    </source>
</evidence>
<keyword evidence="3" id="KW-1185">Reference proteome</keyword>
<sequence>MRSCLFLTPINLFPGGNVHVSKYMRCGFVQRMCTQSSGSTSSTKPPKGPMPRKFYIRSDKYGEMILSSLASLPRLGTGAFVLGYHFERDSEGFREYSDQLPTSRPAKPLEVYEFETCPFCRKVREALSILDLDAKIYPCPKGGQRFRTKVKQLGGKLMFPYLVDPNTGFAGYESDDIVKYLFQTYGNGRIPFALSSGVVTNITSSLSSAMRLGRGVMKRPSVEPFHDLELWSYEASPFCRLVREVLCELELPYLLHNVARGSPKRQELQRITGTFQVPYLVDPNTDTNMFESAEIIDYLLSTYSAKAGVDAKLDVSRKPRPTGKETEPL</sequence>
<gene>
    <name evidence="2" type="ORF">GAYE_SCF00G1819</name>
</gene>
<dbReference type="InterPro" id="IPR036249">
    <property type="entry name" value="Thioredoxin-like_sf"/>
</dbReference>
<reference evidence="2 3" key="1">
    <citation type="submission" date="2022-07" db="EMBL/GenBank/DDBJ databases">
        <title>Genome-wide signatures of adaptation to extreme environments.</title>
        <authorList>
            <person name="Cho C.H."/>
            <person name="Yoon H.S."/>
        </authorList>
    </citation>
    <scope>NUCLEOTIDE SEQUENCE [LARGE SCALE GENOMIC DNA]</scope>
    <source>
        <strain evidence="2 3">108.79 E11</strain>
    </source>
</reference>
<dbReference type="SFLD" id="SFLDS00019">
    <property type="entry name" value="Glutathione_Transferase_(cytos"/>
    <property type="match status" value="1"/>
</dbReference>
<proteinExistence type="predicted"/>
<dbReference type="PROSITE" id="PS50404">
    <property type="entry name" value="GST_NTER"/>
    <property type="match status" value="1"/>
</dbReference>
<dbReference type="Proteomes" id="UP001300502">
    <property type="component" value="Unassembled WGS sequence"/>
</dbReference>
<comment type="caution">
    <text evidence="2">The sequence shown here is derived from an EMBL/GenBank/DDBJ whole genome shotgun (WGS) entry which is preliminary data.</text>
</comment>
<dbReference type="InterPro" id="IPR004045">
    <property type="entry name" value="Glutathione_S-Trfase_N"/>
</dbReference>